<organism evidence="2 3">
    <name type="scientific">Chryseobacterium arthrosphaerae</name>
    <dbReference type="NCBI Taxonomy" id="651561"/>
    <lineage>
        <taxon>Bacteria</taxon>
        <taxon>Pseudomonadati</taxon>
        <taxon>Bacteroidota</taxon>
        <taxon>Flavobacteriia</taxon>
        <taxon>Flavobacteriales</taxon>
        <taxon>Weeksellaceae</taxon>
        <taxon>Chryseobacterium group</taxon>
        <taxon>Chryseobacterium</taxon>
    </lineage>
</organism>
<proteinExistence type="predicted"/>
<comment type="caution">
    <text evidence="2">The sequence shown here is derived from an EMBL/GenBank/DDBJ whole genome shotgun (WGS) entry which is preliminary data.</text>
</comment>
<dbReference type="Pfam" id="PF10077">
    <property type="entry name" value="DUF2314"/>
    <property type="match status" value="1"/>
</dbReference>
<protein>
    <submittedName>
        <fullName evidence="2">DUF2314 domain-containing protein</fullName>
    </submittedName>
</protein>
<feature type="domain" description="DUF2314" evidence="1">
    <location>
        <begin position="50"/>
        <end position="119"/>
    </location>
</feature>
<name>A0ABU7QU11_9FLAO</name>
<dbReference type="InterPro" id="IPR018756">
    <property type="entry name" value="DUF2314"/>
</dbReference>
<evidence type="ECO:0000313" key="2">
    <source>
        <dbReference type="EMBL" id="MEE6126025.1"/>
    </source>
</evidence>
<dbReference type="Proteomes" id="UP001350005">
    <property type="component" value="Unassembled WGS sequence"/>
</dbReference>
<accession>A0ABU7QU11</accession>
<sequence>MKNILEFEINDDYLYLLYKAKNTIWYFNEIIGDGYCGYSAIKFKNKSEIFVWLENVRVENDRYHGVLPENNEVHSILIAEAVDWMLIVDQRLIGGYTIRYYNETLSEDKKVDFEIHCGFRIDLGNDLFKADRSTAEGAIIALENFYSEKNIEGVLSCKDFNMEAENVLLESNLEFSKDIHSKIKTVLKISLLEDLERNGFPNFENIERVFTLLDSRAGQQLIEERIIFEDGSTVSNKFWVGFIKDDGWKVLNLVD</sequence>
<evidence type="ECO:0000259" key="1">
    <source>
        <dbReference type="Pfam" id="PF10077"/>
    </source>
</evidence>
<gene>
    <name evidence="2" type="ORF">V2E39_01350</name>
</gene>
<dbReference type="EMBL" id="JAZGJU010000002">
    <property type="protein sequence ID" value="MEE6126025.1"/>
    <property type="molecule type" value="Genomic_DNA"/>
</dbReference>
<reference evidence="2 3" key="1">
    <citation type="submission" date="2024-01" db="EMBL/GenBank/DDBJ databases">
        <title>Whole genome of Chryseobacterium arthrosphaerae NNCa 2741.</title>
        <authorList>
            <person name="Boriskina E.V."/>
            <person name="Gordinskaya N.A."/>
            <person name="Kropotov V.S."/>
            <person name="Alekseeva A.E."/>
            <person name="Makhova M.A."/>
            <person name="Kryazhev D.V."/>
            <person name="Shkurkina I.S."/>
        </authorList>
    </citation>
    <scope>NUCLEOTIDE SEQUENCE [LARGE SCALE GENOMIC DNA]</scope>
    <source>
        <strain evidence="2 3">NNCa 2741</strain>
    </source>
</reference>
<keyword evidence="3" id="KW-1185">Reference proteome</keyword>
<evidence type="ECO:0000313" key="3">
    <source>
        <dbReference type="Proteomes" id="UP001350005"/>
    </source>
</evidence>
<dbReference type="RefSeq" id="WP_120230682.1">
    <property type="nucleotide sequence ID" value="NZ_JAZGJU010000002.1"/>
</dbReference>